<dbReference type="Pfam" id="PF07678">
    <property type="entry name" value="TED_complement"/>
    <property type="match status" value="1"/>
</dbReference>
<dbReference type="InterPro" id="IPR011626">
    <property type="entry name" value="Alpha-macroglobulin_TED"/>
</dbReference>
<organism evidence="2 3">
    <name type="scientific">Elysia chlorotica</name>
    <name type="common">Eastern emerald elysia</name>
    <name type="synonym">Sea slug</name>
    <dbReference type="NCBI Taxonomy" id="188477"/>
    <lineage>
        <taxon>Eukaryota</taxon>
        <taxon>Metazoa</taxon>
        <taxon>Spiralia</taxon>
        <taxon>Lophotrochozoa</taxon>
        <taxon>Mollusca</taxon>
        <taxon>Gastropoda</taxon>
        <taxon>Heterobranchia</taxon>
        <taxon>Euthyneura</taxon>
        <taxon>Panpulmonata</taxon>
        <taxon>Sacoglossa</taxon>
        <taxon>Placobranchoidea</taxon>
        <taxon>Plakobranchidae</taxon>
        <taxon>Elysia</taxon>
    </lineage>
</organism>
<dbReference type="Gene3D" id="2.60.120.1540">
    <property type="match status" value="1"/>
</dbReference>
<dbReference type="PANTHER" id="PTHR11412:SF146">
    <property type="entry name" value="CD109 ANTIGEN"/>
    <property type="match status" value="1"/>
</dbReference>
<comment type="caution">
    <text evidence="2">The sequence shown here is derived from an EMBL/GenBank/DDBJ whole genome shotgun (WGS) entry which is preliminary data.</text>
</comment>
<dbReference type="OrthoDB" id="9998011at2759"/>
<dbReference type="AlphaFoldDB" id="A0A433SIR8"/>
<dbReference type="GO" id="GO:0005615">
    <property type="term" value="C:extracellular space"/>
    <property type="evidence" value="ECO:0007669"/>
    <property type="project" value="InterPro"/>
</dbReference>
<proteinExistence type="predicted"/>
<dbReference type="PANTHER" id="PTHR11412">
    <property type="entry name" value="MACROGLOBULIN / COMPLEMENT"/>
    <property type="match status" value="1"/>
</dbReference>
<gene>
    <name evidence="2" type="ORF">EGW08_023359</name>
</gene>
<dbReference type="STRING" id="188477.A0A433SIR8"/>
<keyword evidence="3" id="KW-1185">Reference proteome</keyword>
<evidence type="ECO:0000313" key="3">
    <source>
        <dbReference type="Proteomes" id="UP000271974"/>
    </source>
</evidence>
<protein>
    <recommendedName>
        <fullName evidence="1">Alpha-macroglobulin-like TED domain-containing protein</fullName>
    </recommendedName>
</protein>
<dbReference type="Proteomes" id="UP000271974">
    <property type="component" value="Unassembled WGS sequence"/>
</dbReference>
<dbReference type="InterPro" id="IPR050473">
    <property type="entry name" value="A2M/Complement_sys"/>
</dbReference>
<dbReference type="SUPFAM" id="SSF48239">
    <property type="entry name" value="Terpenoid cyclases/Protein prenyltransferases"/>
    <property type="match status" value="1"/>
</dbReference>
<evidence type="ECO:0000313" key="2">
    <source>
        <dbReference type="EMBL" id="RUS68880.1"/>
    </source>
</evidence>
<dbReference type="EMBL" id="RQTK01001952">
    <property type="protein sequence ID" value="RUS68880.1"/>
    <property type="molecule type" value="Genomic_DNA"/>
</dbReference>
<evidence type="ECO:0000259" key="1">
    <source>
        <dbReference type="Pfam" id="PF07678"/>
    </source>
</evidence>
<dbReference type="InterPro" id="IPR008930">
    <property type="entry name" value="Terpenoid_cyclase/PrenylTrfase"/>
</dbReference>
<reference evidence="2 3" key="1">
    <citation type="submission" date="2019-01" db="EMBL/GenBank/DDBJ databases">
        <title>A draft genome assembly of the solar-powered sea slug Elysia chlorotica.</title>
        <authorList>
            <person name="Cai H."/>
            <person name="Li Q."/>
            <person name="Fang X."/>
            <person name="Li J."/>
            <person name="Curtis N.E."/>
            <person name="Altenburger A."/>
            <person name="Shibata T."/>
            <person name="Feng M."/>
            <person name="Maeda T."/>
            <person name="Schwartz J.A."/>
            <person name="Shigenobu S."/>
            <person name="Lundholm N."/>
            <person name="Nishiyama T."/>
            <person name="Yang H."/>
            <person name="Hasebe M."/>
            <person name="Li S."/>
            <person name="Pierce S.K."/>
            <person name="Wang J."/>
        </authorList>
    </citation>
    <scope>NUCLEOTIDE SEQUENCE [LARGE SCALE GENOMIC DNA]</scope>
    <source>
        <strain evidence="2">EC2010</strain>
        <tissue evidence="2">Whole organism of an adult</tissue>
    </source>
</reference>
<name>A0A433SIR8_ELYCH</name>
<sequence>MTMSWLNTMRNSFAGFSSTQDTIVALEALSLYASQDPNRNEFGLDLSLTASSDQNWEQDIHIPKNDFTRVYRSYLQENHVFGFIRSDTKGVGRAMLQLTTTKRVEFQKLVKTPMYIDNDLSKTPMKFFSLDLQINFAGRNNSIMLMRPCVR</sequence>
<accession>A0A433SIR8</accession>
<feature type="domain" description="Alpha-macroglobulin-like TED" evidence="1">
    <location>
        <begin position="3"/>
        <end position="32"/>
    </location>
</feature>
<dbReference type="Gene3D" id="1.50.10.20">
    <property type="match status" value="1"/>
</dbReference>